<accession>A0AAE3XCN2</accession>
<reference evidence="1" key="1">
    <citation type="submission" date="2023-07" db="EMBL/GenBank/DDBJ databases">
        <title>Sorghum-associated microbial communities from plants grown in Nebraska, USA.</title>
        <authorList>
            <person name="Schachtman D."/>
        </authorList>
    </citation>
    <scope>NUCLEOTIDE SEQUENCE</scope>
    <source>
        <strain evidence="1">BE330</strain>
    </source>
</reference>
<dbReference type="AlphaFoldDB" id="A0AAE3XCN2"/>
<name>A0AAE3XCN2_9DEIO</name>
<gene>
    <name evidence="1" type="ORF">J2Y00_001777</name>
</gene>
<evidence type="ECO:0000313" key="1">
    <source>
        <dbReference type="EMBL" id="MDR6218214.1"/>
    </source>
</evidence>
<comment type="caution">
    <text evidence="1">The sequence shown here is derived from an EMBL/GenBank/DDBJ whole genome shotgun (WGS) entry which is preliminary data.</text>
</comment>
<evidence type="ECO:0000313" key="2">
    <source>
        <dbReference type="Proteomes" id="UP001185331"/>
    </source>
</evidence>
<dbReference type="EMBL" id="JAVDQK010000004">
    <property type="protein sequence ID" value="MDR6218214.1"/>
    <property type="molecule type" value="Genomic_DNA"/>
</dbReference>
<proteinExistence type="predicted"/>
<protein>
    <submittedName>
        <fullName evidence="1">Uncharacterized protein</fullName>
    </submittedName>
</protein>
<organism evidence="1 2">
    <name type="scientific">Deinococcus soli</name>
    <name type="common">ex Cha et al. 2016</name>
    <dbReference type="NCBI Taxonomy" id="1309411"/>
    <lineage>
        <taxon>Bacteria</taxon>
        <taxon>Thermotogati</taxon>
        <taxon>Deinococcota</taxon>
        <taxon>Deinococci</taxon>
        <taxon>Deinococcales</taxon>
        <taxon>Deinococcaceae</taxon>
        <taxon>Deinococcus</taxon>
    </lineage>
</organism>
<sequence>MTTQRARYIDPLSSEFSTPPFGTLGTASPILNPNSAEDGAWCFVPDGSDVGYYVDPELHLELLTP</sequence>
<dbReference type="RefSeq" id="WP_309854443.1">
    <property type="nucleotide sequence ID" value="NZ_JAVDQJ010000005.1"/>
</dbReference>
<dbReference type="Proteomes" id="UP001185331">
    <property type="component" value="Unassembled WGS sequence"/>
</dbReference>